<organism evidence="5 6">
    <name type="scientific">Branchiostoma lanceolatum</name>
    <name type="common">Common lancelet</name>
    <name type="synonym">Amphioxus lanceolatum</name>
    <dbReference type="NCBI Taxonomy" id="7740"/>
    <lineage>
        <taxon>Eukaryota</taxon>
        <taxon>Metazoa</taxon>
        <taxon>Chordata</taxon>
        <taxon>Cephalochordata</taxon>
        <taxon>Leptocardii</taxon>
        <taxon>Amphioxiformes</taxon>
        <taxon>Branchiostomatidae</taxon>
        <taxon>Branchiostoma</taxon>
    </lineage>
</organism>
<comment type="similarity">
    <text evidence="1">Belongs to the STRIP family.</text>
</comment>
<feature type="compositionally biased region" description="Acidic residues" evidence="2">
    <location>
        <begin position="339"/>
        <end position="356"/>
    </location>
</feature>
<feature type="domain" description="Far11/STRP C-terminal" evidence="4">
    <location>
        <begin position="417"/>
        <end position="1513"/>
    </location>
</feature>
<name>A0A8K0EWY6_BRALA</name>
<evidence type="ECO:0000256" key="2">
    <source>
        <dbReference type="SAM" id="MobiDB-lite"/>
    </source>
</evidence>
<feature type="domain" description="Far11/STRP N-terminal" evidence="3">
    <location>
        <begin position="32"/>
        <end position="387"/>
    </location>
</feature>
<evidence type="ECO:0000259" key="3">
    <source>
        <dbReference type="SMART" id="SM01292"/>
    </source>
</evidence>
<gene>
    <name evidence="5" type="primary">STRIP1</name>
    <name evidence="5" type="ORF">BLAG_LOCUS19906</name>
</gene>
<dbReference type="GO" id="GO:0007010">
    <property type="term" value="P:cytoskeleton organization"/>
    <property type="evidence" value="ECO:0007669"/>
    <property type="project" value="TreeGrafter"/>
</dbReference>
<feature type="compositionally biased region" description="Basic and acidic residues" evidence="2">
    <location>
        <begin position="14"/>
        <end position="27"/>
    </location>
</feature>
<dbReference type="PANTHER" id="PTHR13239:SF4">
    <property type="entry name" value="AT25231P"/>
    <property type="match status" value="1"/>
</dbReference>
<feature type="region of interest" description="Disordered" evidence="2">
    <location>
        <begin position="1"/>
        <end position="34"/>
    </location>
</feature>
<proteinExistence type="inferred from homology"/>
<dbReference type="InterPro" id="IPR021819">
    <property type="entry name" value="Far11/STRP_C"/>
</dbReference>
<dbReference type="EMBL" id="OV696690">
    <property type="protein sequence ID" value="CAH1266250.1"/>
    <property type="molecule type" value="Genomic_DNA"/>
</dbReference>
<evidence type="ECO:0000313" key="5">
    <source>
        <dbReference type="EMBL" id="CAH1266250.1"/>
    </source>
</evidence>
<accession>A0A8K0EWY6</accession>
<protein>
    <submittedName>
        <fullName evidence="5">STRIP1 protein</fullName>
    </submittedName>
</protein>
<keyword evidence="6" id="KW-1185">Reference proteome</keyword>
<evidence type="ECO:0000313" key="6">
    <source>
        <dbReference type="Proteomes" id="UP000838412"/>
    </source>
</evidence>
<dbReference type="GO" id="GO:0005829">
    <property type="term" value="C:cytosol"/>
    <property type="evidence" value="ECO:0007669"/>
    <property type="project" value="TreeGrafter"/>
</dbReference>
<feature type="region of interest" description="Disordered" evidence="2">
    <location>
        <begin position="327"/>
        <end position="371"/>
    </location>
</feature>
<dbReference type="Pfam" id="PF07923">
    <property type="entry name" value="N1221"/>
    <property type="match status" value="1"/>
</dbReference>
<dbReference type="SMART" id="SM01293">
    <property type="entry name" value="DUF3402"/>
    <property type="match status" value="1"/>
</dbReference>
<dbReference type="SMART" id="SM01292">
    <property type="entry name" value="N1221"/>
    <property type="match status" value="1"/>
</dbReference>
<evidence type="ECO:0000259" key="4">
    <source>
        <dbReference type="SMART" id="SM01293"/>
    </source>
</evidence>
<dbReference type="PANTHER" id="PTHR13239">
    <property type="entry name" value="PROTEIN REQUIRED FOR HYPHAL ANASTOMOSIS HAM-2"/>
    <property type="match status" value="1"/>
</dbReference>
<feature type="compositionally biased region" description="Polar residues" evidence="2">
    <location>
        <begin position="327"/>
        <end position="337"/>
    </location>
</feature>
<dbReference type="OrthoDB" id="18234at2759"/>
<evidence type="ECO:0000256" key="1">
    <source>
        <dbReference type="ARBA" id="ARBA00007062"/>
    </source>
</evidence>
<dbReference type="InterPro" id="IPR040185">
    <property type="entry name" value="Far11/STRP"/>
</dbReference>
<dbReference type="InterPro" id="IPR012486">
    <property type="entry name" value="Far11/STRP_N"/>
</dbReference>
<reference evidence="5" key="1">
    <citation type="submission" date="2022-01" db="EMBL/GenBank/DDBJ databases">
        <authorList>
            <person name="Braso-Vives M."/>
        </authorList>
    </citation>
    <scope>NUCLEOTIDE SEQUENCE</scope>
</reference>
<sequence length="1533" mass="176004">MEAGGNNKRQGLPKLRELLRRQRKDSDGNLEQPDLEFEYDDADRHQVEIAELYSYTEEPEFTQNRKYFEEDYQQRVPEKWTLIDSGLQKMHILRLLNGTEDTRRERRIRSMRSLLYLAQGVFGECETEADQLKWARHNVFLLYDCGVFSACVELLSMEIENGNAQASALRKPAVSLADSTDLRVVLSILYTMVETMRVGCDADTHEQQHLRDMFQRELGQAIYGKENLAVLLFGMVTKFCSGNAPHFPMKKVLLLLWKVVLTSLGGFRELQDWKNKAREVAGLPHVPDDSLNVIKNMRAASPPTSATEIVEQARRPRMSQRKELILRQTSMEDSMQGQEGDDDGKDGEDEDLDDYNEGMPGAMRPSTPPPPLVHVPKGLPWTPKVRQKDLECFLDHTRNKFVGFSVGIDPDTLIGLPQPIHEGVRVLKKHVYVSLAEVQIRREEEIAKNPMTKFDLVAQGEGEIVMTPREILYQGMLPSLPQYMIALLKILLAAAPTSKAKTDSINILADVLPEEMPITVLQSMKLGIDVNRHKEIIVKAISAVLLLLLKHFKLNHVYQFEYMSQHLVFANCIPLVLKFFNQNIMSYIAAKNTIAVIDFPNCVIGEQPELTAESLEAGDSIQFCWRNLFSWRSWRQYPVLLEKPVLLELGCREKVKVDVFMFPSVSTGSWGQYPVMLEEPVLLELGCREKVKVDVFMFPSVSTGSWRQYPVLLEKPVLLELGCREKVKYHIFIYVFPSVSTGSWRQYPVLLEEPVLLELGCREKVKVDVFMFPSVSTRSWRQYPVLLEKPVLLELGCREKVKVDVFMFPSVSTGSWRQYPVLLEKPVLLELGCREKVKVDVFMFPSVSTGSWGQYPVMLEEPVLLELGCREKVKVDVFMFPSVSTGSWGQYPVLLEKPVLLELGCREKVKVHVFMFPSVSTGSWRQYPVLLEKPVLLELGCREKVKVDVFMFPSVSTGSWRQYPVLLEEPVLLELGCREKVKVDVFMFPSVSTGSWRQYPVLLEEPVLLELGCREKVKVDVFMFPSVSTGSWGQYPVLLEKPVLLELGCREKVKVDVFMFSSVSTGSWGQYPVMLEKPVLLELGCREKVKVDVFMFPSVSTGSWGQYPVMLEKPVLLELGCREKVKVDVFMFPSVSTRSWRQYPVLLEKPVLLELGCREKVKVDVFMFPSVSTGSWGQYPVMLEKPVLLELGCREKVKVDVFMFPSVSTGSWGQYPVMLEEPVLLELGCREKVKVDVFMFPSVSTGSWGQYPVMLEKPVLLELGCREKVKYHIFIYVFPSVSTGSGRQYPVLLEEPVLLELGCREKVKYHIFIYVFPSVSTGSWRQYPVLLEKPVLLELGCREKVKEAGDSIQFCWRNLFSCINLLRILNKLTKWKHSRTMMLVVFKSAPILKRALKVKQAMLQLYVLKLLKVQTKYLGRQWRKSNMKTMSAIYQQVRHRLNDDWAYGNDMDARPWDFQAEECALRASVDRFNQRRYGEEPSGIEADFQHVDNNLLSVLGQQVDLPEEFKLGYEKWLQREVFTTQIDWDQLLS</sequence>
<dbReference type="Pfam" id="PF11882">
    <property type="entry name" value="DUF3402"/>
    <property type="match status" value="2"/>
</dbReference>
<dbReference type="Proteomes" id="UP000838412">
    <property type="component" value="Chromosome 5"/>
</dbReference>